<accession>A0A8S2UC56</accession>
<feature type="region of interest" description="Disordered" evidence="1">
    <location>
        <begin position="61"/>
        <end position="82"/>
    </location>
</feature>
<gene>
    <name evidence="2" type="ORF">SMN809_LOCUS27596</name>
</gene>
<dbReference type="Gene3D" id="3.60.10.10">
    <property type="entry name" value="Endonuclease/exonuclease/phosphatase"/>
    <property type="match status" value="1"/>
</dbReference>
<reference evidence="2" key="1">
    <citation type="submission" date="2021-02" db="EMBL/GenBank/DDBJ databases">
        <authorList>
            <person name="Nowell W R."/>
        </authorList>
    </citation>
    <scope>NUCLEOTIDE SEQUENCE</scope>
</reference>
<feature type="non-terminal residue" evidence="2">
    <location>
        <position position="1"/>
    </location>
</feature>
<name>A0A8S2UC56_9BILA</name>
<dbReference type="EMBL" id="CAJOBI010043538">
    <property type="protein sequence ID" value="CAF4336224.1"/>
    <property type="molecule type" value="Genomic_DNA"/>
</dbReference>
<proteinExistence type="predicted"/>
<sequence>CFEQINQNNPNHIVLFGISSQISDTCWNSKTINLNDLWEKTDQRPEATYTFDPELNSNITEKHEPQRSDRIFFRSPTSMNNQ</sequence>
<feature type="non-terminal residue" evidence="2">
    <location>
        <position position="82"/>
    </location>
</feature>
<dbReference type="AlphaFoldDB" id="A0A8S2UC56"/>
<evidence type="ECO:0000256" key="1">
    <source>
        <dbReference type="SAM" id="MobiDB-lite"/>
    </source>
</evidence>
<evidence type="ECO:0000313" key="2">
    <source>
        <dbReference type="EMBL" id="CAF4336224.1"/>
    </source>
</evidence>
<protein>
    <submittedName>
        <fullName evidence="2">Uncharacterized protein</fullName>
    </submittedName>
</protein>
<evidence type="ECO:0000313" key="3">
    <source>
        <dbReference type="Proteomes" id="UP000676336"/>
    </source>
</evidence>
<dbReference type="InterPro" id="IPR036691">
    <property type="entry name" value="Endo/exonu/phosph_ase_sf"/>
</dbReference>
<comment type="caution">
    <text evidence="2">The sequence shown here is derived from an EMBL/GenBank/DDBJ whole genome shotgun (WGS) entry which is preliminary data.</text>
</comment>
<dbReference type="Proteomes" id="UP000676336">
    <property type="component" value="Unassembled WGS sequence"/>
</dbReference>
<organism evidence="2 3">
    <name type="scientific">Rotaria magnacalcarata</name>
    <dbReference type="NCBI Taxonomy" id="392030"/>
    <lineage>
        <taxon>Eukaryota</taxon>
        <taxon>Metazoa</taxon>
        <taxon>Spiralia</taxon>
        <taxon>Gnathifera</taxon>
        <taxon>Rotifera</taxon>
        <taxon>Eurotatoria</taxon>
        <taxon>Bdelloidea</taxon>
        <taxon>Philodinida</taxon>
        <taxon>Philodinidae</taxon>
        <taxon>Rotaria</taxon>
    </lineage>
</organism>
<feature type="compositionally biased region" description="Basic and acidic residues" evidence="1">
    <location>
        <begin position="61"/>
        <end position="72"/>
    </location>
</feature>